<sequence>MHHLNLGLFRYQIIFTCDILKLQHVNGNKLVKEVNRRLAAISRFSAIKIFSNGLQSIAKLTANEYRSLMKVMIFVIDNLYDENNNEVDNFVNNDDLAKLYKY</sequence>
<evidence type="ECO:0000313" key="1">
    <source>
        <dbReference type="EMBL" id="EXX67807.1"/>
    </source>
</evidence>
<keyword evidence="2" id="KW-1185">Reference proteome</keyword>
<accession>A0A015JEB3</accession>
<proteinExistence type="predicted"/>
<dbReference type="Proteomes" id="UP000022910">
    <property type="component" value="Unassembled WGS sequence"/>
</dbReference>
<evidence type="ECO:0000313" key="2">
    <source>
        <dbReference type="Proteomes" id="UP000022910"/>
    </source>
</evidence>
<protein>
    <submittedName>
        <fullName evidence="1">Uncharacterized protein</fullName>
    </submittedName>
</protein>
<dbReference type="AlphaFoldDB" id="A0A015JEB3"/>
<dbReference type="HOGENOM" id="CLU_2278992_0_0_1"/>
<gene>
    <name evidence="1" type="ORF">RirG_111010</name>
</gene>
<organism evidence="1 2">
    <name type="scientific">Rhizophagus irregularis (strain DAOM 197198w)</name>
    <name type="common">Glomus intraradices</name>
    <dbReference type="NCBI Taxonomy" id="1432141"/>
    <lineage>
        <taxon>Eukaryota</taxon>
        <taxon>Fungi</taxon>
        <taxon>Fungi incertae sedis</taxon>
        <taxon>Mucoromycota</taxon>
        <taxon>Glomeromycotina</taxon>
        <taxon>Glomeromycetes</taxon>
        <taxon>Glomerales</taxon>
        <taxon>Glomeraceae</taxon>
        <taxon>Rhizophagus</taxon>
    </lineage>
</organism>
<dbReference type="EMBL" id="JEMT01017549">
    <property type="protein sequence ID" value="EXX67807.1"/>
    <property type="molecule type" value="Genomic_DNA"/>
</dbReference>
<comment type="caution">
    <text evidence="1">The sequence shown here is derived from an EMBL/GenBank/DDBJ whole genome shotgun (WGS) entry which is preliminary data.</text>
</comment>
<reference evidence="1 2" key="1">
    <citation type="submission" date="2014-02" db="EMBL/GenBank/DDBJ databases">
        <title>Single nucleus genome sequencing reveals high similarity among nuclei of an endomycorrhizal fungus.</title>
        <authorList>
            <person name="Lin K."/>
            <person name="Geurts R."/>
            <person name="Zhang Z."/>
            <person name="Limpens E."/>
            <person name="Saunders D.G."/>
            <person name="Mu D."/>
            <person name="Pang E."/>
            <person name="Cao H."/>
            <person name="Cha H."/>
            <person name="Lin T."/>
            <person name="Zhou Q."/>
            <person name="Shang Y."/>
            <person name="Li Y."/>
            <person name="Ivanov S."/>
            <person name="Sharma T."/>
            <person name="Velzen R.V."/>
            <person name="Ruijter N.D."/>
            <person name="Aanen D.K."/>
            <person name="Win J."/>
            <person name="Kamoun S."/>
            <person name="Bisseling T."/>
            <person name="Huang S."/>
        </authorList>
    </citation>
    <scope>NUCLEOTIDE SEQUENCE [LARGE SCALE GENOMIC DNA]</scope>
    <source>
        <strain evidence="2">DAOM197198w</strain>
    </source>
</reference>
<name>A0A015JEB3_RHIIW</name>